<keyword evidence="2" id="KW-1185">Reference proteome</keyword>
<organism evidence="1 2">
    <name type="scientific">Discina gigas</name>
    <dbReference type="NCBI Taxonomy" id="1032678"/>
    <lineage>
        <taxon>Eukaryota</taxon>
        <taxon>Fungi</taxon>
        <taxon>Dikarya</taxon>
        <taxon>Ascomycota</taxon>
        <taxon>Pezizomycotina</taxon>
        <taxon>Pezizomycetes</taxon>
        <taxon>Pezizales</taxon>
        <taxon>Discinaceae</taxon>
        <taxon>Discina</taxon>
    </lineage>
</organism>
<dbReference type="EMBL" id="JBBBZM010000055">
    <property type="protein sequence ID" value="KAL0636156.1"/>
    <property type="molecule type" value="Genomic_DNA"/>
</dbReference>
<gene>
    <name evidence="1" type="ORF">Q9L58_004830</name>
</gene>
<accession>A0ABR3GJP4</accession>
<dbReference type="Proteomes" id="UP001447188">
    <property type="component" value="Unassembled WGS sequence"/>
</dbReference>
<name>A0ABR3GJP4_9PEZI</name>
<protein>
    <submittedName>
        <fullName evidence="1">Uncharacterized protein</fullName>
    </submittedName>
</protein>
<reference evidence="1 2" key="1">
    <citation type="submission" date="2024-02" db="EMBL/GenBank/DDBJ databases">
        <title>Discinaceae phylogenomics.</title>
        <authorList>
            <person name="Dirks A.C."/>
            <person name="James T.Y."/>
        </authorList>
    </citation>
    <scope>NUCLEOTIDE SEQUENCE [LARGE SCALE GENOMIC DNA]</scope>
    <source>
        <strain evidence="1 2">ACD0624</strain>
    </source>
</reference>
<evidence type="ECO:0000313" key="2">
    <source>
        <dbReference type="Proteomes" id="UP001447188"/>
    </source>
</evidence>
<comment type="caution">
    <text evidence="1">The sequence shown here is derived from an EMBL/GenBank/DDBJ whole genome shotgun (WGS) entry which is preliminary data.</text>
</comment>
<proteinExistence type="predicted"/>
<evidence type="ECO:0000313" key="1">
    <source>
        <dbReference type="EMBL" id="KAL0636156.1"/>
    </source>
</evidence>
<sequence length="143" mass="15717">MASINPSLETTHPTTTTTTTNISDLLSELAHAISEREGINDEHPTPGIDPAVLQQLQAVSAHMQSMNDRLSKAVWQMDNEVHVRMDGLSNRLDSIGNGLEILVSEQGTRDSEKAVEYVNRREIYLIAADVVRQSACPESQSYG</sequence>